<dbReference type="EMBL" id="JAIQCV010000005">
    <property type="protein sequence ID" value="KAH1097629.1"/>
    <property type="molecule type" value="Genomic_DNA"/>
</dbReference>
<sequence>MRSWSKIQTKAAKEPMELPTRLISRARAKRFKEVVAGLIDRISSEAVVGFIDQS</sequence>
<organism evidence="1 2">
    <name type="scientific">Gossypium stocksii</name>
    <dbReference type="NCBI Taxonomy" id="47602"/>
    <lineage>
        <taxon>Eukaryota</taxon>
        <taxon>Viridiplantae</taxon>
        <taxon>Streptophyta</taxon>
        <taxon>Embryophyta</taxon>
        <taxon>Tracheophyta</taxon>
        <taxon>Spermatophyta</taxon>
        <taxon>Magnoliopsida</taxon>
        <taxon>eudicotyledons</taxon>
        <taxon>Gunneridae</taxon>
        <taxon>Pentapetalae</taxon>
        <taxon>rosids</taxon>
        <taxon>malvids</taxon>
        <taxon>Malvales</taxon>
        <taxon>Malvaceae</taxon>
        <taxon>Malvoideae</taxon>
        <taxon>Gossypium</taxon>
    </lineage>
</organism>
<keyword evidence="2" id="KW-1185">Reference proteome</keyword>
<protein>
    <submittedName>
        <fullName evidence="1">Uncharacterized protein</fullName>
    </submittedName>
</protein>
<name>A0A9D3VWL7_9ROSI</name>
<accession>A0A9D3VWL7</accession>
<evidence type="ECO:0000313" key="1">
    <source>
        <dbReference type="EMBL" id="KAH1097629.1"/>
    </source>
</evidence>
<evidence type="ECO:0000313" key="2">
    <source>
        <dbReference type="Proteomes" id="UP000828251"/>
    </source>
</evidence>
<dbReference type="Proteomes" id="UP000828251">
    <property type="component" value="Unassembled WGS sequence"/>
</dbReference>
<proteinExistence type="predicted"/>
<comment type="caution">
    <text evidence="1">The sequence shown here is derived from an EMBL/GenBank/DDBJ whole genome shotgun (WGS) entry which is preliminary data.</text>
</comment>
<dbReference type="AlphaFoldDB" id="A0A9D3VWL7"/>
<gene>
    <name evidence="1" type="ORF">J1N35_014550</name>
</gene>
<dbReference type="OrthoDB" id="1017754at2759"/>
<reference evidence="1 2" key="1">
    <citation type="journal article" date="2021" name="Plant Biotechnol. J.">
        <title>Multi-omics assisted identification of the key and species-specific regulatory components of drought-tolerant mechanisms in Gossypium stocksii.</title>
        <authorList>
            <person name="Yu D."/>
            <person name="Ke L."/>
            <person name="Zhang D."/>
            <person name="Wu Y."/>
            <person name="Sun Y."/>
            <person name="Mei J."/>
            <person name="Sun J."/>
            <person name="Sun Y."/>
        </authorList>
    </citation>
    <scope>NUCLEOTIDE SEQUENCE [LARGE SCALE GENOMIC DNA]</scope>
    <source>
        <strain evidence="2">cv. E1</strain>
        <tissue evidence="1">Leaf</tissue>
    </source>
</reference>